<accession>A0A0C3CMY2</accession>
<gene>
    <name evidence="10" type="ORF">M413DRAFT_441761</name>
</gene>
<feature type="region of interest" description="Disordered" evidence="8">
    <location>
        <begin position="1493"/>
        <end position="1543"/>
    </location>
</feature>
<sequence length="1612" mass="181728">MRENSDEKHSENLPVYESHPPAWLPKVHATADLGYVGFHPPRPGQDEDSLSENNVKNGFILGQPVAVEAFSAQAMINESLHSIDTLSKLERLMNDVFIHRADRIPIIPPSTFRIPMRVTLNDAKRQAWFADLANPDVPLHKLGKSVPHGAKGHDLLDLLHSNNVAIPRAVWFLRVFGANETAGLRNKPTYIPTQYSVDWANVVTGYMKKQLVEIALPSAPRLGLNIKQTFKGVLADTDTRDRWMSRFTYCLKLLRTFYAEDLIDHKTFLTWLVQQMITCNLAQAGFLTPLSDEYLDDIMVSRALTRPLVESCLNKLFEIRSTSAHDFLKVTEQLLKLLIQRVCLALPDALVSPKLWNSYSMLLDEIVFEGSASLPHDRYMEQNITDLRYLLSENLSDARERNRALSFYGPITQPSDRLGTAVSDVKLLNSISGDTDMNSITYFREDINDPSFKEKLDMLLTWSVTPLQYGDHRPFAAVTLICIWRNKAHARASKRAITKPNDFLQDQLFDWLDTSEIAGEANSIRDVALLYGKLVKHEIFSYSAYIQRLIARGEPGVCYAEEPASRHRQILNWIPLFKSSSSLINQRKVTLHGARARETPEDVAEREIRKEIRAVLPELFGVAAISKQTSTTLSERCKRLMAATRFEQVRTFRQWLLPFFKTCFLRTDVDGSVLLKSYLVVTELMTFTKCFHSMLDLTLSMLEHCVDAESMDSLLNTFCRHITIWNCMNVMPAIVKALDTAHQVWKLRGVQCRPLLALIMRFDNSRHLSEASRERIESDLAAFTLALRPIVEHAEPIPDLSELLDLLNDDDPNAPSAYANRLWIKYRTSLDWASKVWDSTVTTLRHISEKAFDTEIRRNCALRCGAFLWKVDQHLPNGIDGDVLQWLVGPGRVVVASLNAATWDVLAFVLIYLVVHGALKTTTILRGLIYPAWHMGAGTANQPLISETHLSAANVLCSRLLLGKAESDEMPLFDAQSIRTKRQEVYDEPHFSLLVSSIPTLISLEINKELPESLRLESTSLRCQLCQESGFRQGAYRNLDIIREAFENSPYLIDEDPTSENLSKRAIAGLRMILCDSTDEANIYDWPEVTCLLSPWKIAATTVQMQLQVKKLGRALSQESTSEFATTNLNKLISMLFHHTKTAEEAYYVGEMARGTDTNVASKFINRGFQCMIDLFTEHPSNSTTSVQECFQRVGELLRVLVHISLTFRDSPASSLIVEPQVQDAFIATLENKFKAIEPQALSENNMDSLLLNQQLVLLSRLLQFVLSFRCCWTPQSKDACINLSALLFRLTLRFAIEDNSGMNNYSILIDTLLVLFDELSHDSKSITFDPFRYYPNYTATDIPTDIPPHRRKQIISLLAHLLPASAVTNLVNAHRDSQGNTVYGTPVVNKPWEWIENLGEPSAVDPKDEEKERLHLRYLVKNSGSLSLDTFGARITGDGVKQEMLNEGGQLEGYLRPFEDGMSENVFIRDWRETRWDTEPLSEATIRLRSEHESGAFAGSESSTAHTLRASPSSSVISHSSTQATGSSRQQPSPAQAVRSRPEVIDLDVVQVSSGSVKGKETMKRKASAMTISDDEIEIIEGPVIVRTNTTTKKQKAGKAPAAGKSRGRKK</sequence>
<dbReference type="PANTHER" id="PTHR46567">
    <property type="entry name" value="MEDIATOR OF RNA POLYMERASE II TRANSCRIPTION SUBUNIT 12"/>
    <property type="match status" value="1"/>
</dbReference>
<evidence type="ECO:0000256" key="4">
    <source>
        <dbReference type="ARBA" id="ARBA00023015"/>
    </source>
</evidence>
<dbReference type="PANTHER" id="PTHR46567:SF1">
    <property type="entry name" value="MEDIATOR OF RNA POLYMERASE II TRANSCRIPTION SUBUNIT 12"/>
    <property type="match status" value="1"/>
</dbReference>
<dbReference type="GO" id="GO:0016592">
    <property type="term" value="C:mediator complex"/>
    <property type="evidence" value="ECO:0007669"/>
    <property type="project" value="InterPro"/>
</dbReference>
<dbReference type="GO" id="GO:0003712">
    <property type="term" value="F:transcription coregulator activity"/>
    <property type="evidence" value="ECO:0007669"/>
    <property type="project" value="InterPro"/>
</dbReference>
<keyword evidence="5" id="KW-0804">Transcription</keyword>
<evidence type="ECO:0000256" key="3">
    <source>
        <dbReference type="ARBA" id="ARBA00019622"/>
    </source>
</evidence>
<comment type="similarity">
    <text evidence="2">Belongs to the Mediator complex subunit 12 family.</text>
</comment>
<evidence type="ECO:0000313" key="10">
    <source>
        <dbReference type="EMBL" id="KIM45096.1"/>
    </source>
</evidence>
<dbReference type="Pfam" id="PF09497">
    <property type="entry name" value="Med12"/>
    <property type="match status" value="1"/>
</dbReference>
<reference evidence="10 11" key="1">
    <citation type="submission" date="2014-04" db="EMBL/GenBank/DDBJ databases">
        <authorList>
            <consortium name="DOE Joint Genome Institute"/>
            <person name="Kuo A."/>
            <person name="Gay G."/>
            <person name="Dore J."/>
            <person name="Kohler A."/>
            <person name="Nagy L.G."/>
            <person name="Floudas D."/>
            <person name="Copeland A."/>
            <person name="Barry K.W."/>
            <person name="Cichocki N."/>
            <person name="Veneault-Fourrey C."/>
            <person name="LaButti K."/>
            <person name="Lindquist E.A."/>
            <person name="Lipzen A."/>
            <person name="Lundell T."/>
            <person name="Morin E."/>
            <person name="Murat C."/>
            <person name="Sun H."/>
            <person name="Tunlid A."/>
            <person name="Henrissat B."/>
            <person name="Grigoriev I.V."/>
            <person name="Hibbett D.S."/>
            <person name="Martin F."/>
            <person name="Nordberg H.P."/>
            <person name="Cantor M.N."/>
            <person name="Hua S.X."/>
        </authorList>
    </citation>
    <scope>NUCLEOTIDE SEQUENCE [LARGE SCALE GENOMIC DNA]</scope>
    <source>
        <strain evidence="11">h7</strain>
    </source>
</reference>
<dbReference type="InterPro" id="IPR019035">
    <property type="entry name" value="Mediator_Med12"/>
</dbReference>
<keyword evidence="6" id="KW-0539">Nucleus</keyword>
<dbReference type="Proteomes" id="UP000053424">
    <property type="component" value="Unassembled WGS sequence"/>
</dbReference>
<proteinExistence type="inferred from homology"/>
<evidence type="ECO:0000256" key="6">
    <source>
        <dbReference type="ARBA" id="ARBA00023242"/>
    </source>
</evidence>
<evidence type="ECO:0000256" key="1">
    <source>
        <dbReference type="ARBA" id="ARBA00004123"/>
    </source>
</evidence>
<evidence type="ECO:0000256" key="8">
    <source>
        <dbReference type="SAM" id="MobiDB-lite"/>
    </source>
</evidence>
<name>A0A0C3CMY2_HEBCY</name>
<feature type="compositionally biased region" description="Low complexity" evidence="8">
    <location>
        <begin position="1512"/>
        <end position="1522"/>
    </location>
</feature>
<evidence type="ECO:0000259" key="9">
    <source>
        <dbReference type="SMART" id="SM01281"/>
    </source>
</evidence>
<dbReference type="GO" id="GO:0006357">
    <property type="term" value="P:regulation of transcription by RNA polymerase II"/>
    <property type="evidence" value="ECO:0007669"/>
    <property type="project" value="InterPro"/>
</dbReference>
<keyword evidence="11" id="KW-1185">Reference proteome</keyword>
<dbReference type="STRING" id="686832.A0A0C3CMY2"/>
<dbReference type="OrthoDB" id="20828at2759"/>
<feature type="compositionally biased region" description="Polar residues" evidence="8">
    <location>
        <begin position="1523"/>
        <end position="1535"/>
    </location>
</feature>
<reference evidence="11" key="2">
    <citation type="submission" date="2015-01" db="EMBL/GenBank/DDBJ databases">
        <title>Evolutionary Origins and Diversification of the Mycorrhizal Mutualists.</title>
        <authorList>
            <consortium name="DOE Joint Genome Institute"/>
            <consortium name="Mycorrhizal Genomics Consortium"/>
            <person name="Kohler A."/>
            <person name="Kuo A."/>
            <person name="Nagy L.G."/>
            <person name="Floudas D."/>
            <person name="Copeland A."/>
            <person name="Barry K.W."/>
            <person name="Cichocki N."/>
            <person name="Veneault-Fourrey C."/>
            <person name="LaButti K."/>
            <person name="Lindquist E.A."/>
            <person name="Lipzen A."/>
            <person name="Lundell T."/>
            <person name="Morin E."/>
            <person name="Murat C."/>
            <person name="Riley R."/>
            <person name="Ohm R."/>
            <person name="Sun H."/>
            <person name="Tunlid A."/>
            <person name="Henrissat B."/>
            <person name="Grigoriev I.V."/>
            <person name="Hibbett D.S."/>
            <person name="Martin F."/>
        </authorList>
    </citation>
    <scope>NUCLEOTIDE SEQUENCE [LARGE SCALE GENOMIC DNA]</scope>
    <source>
        <strain evidence="11">h7</strain>
    </source>
</reference>
<evidence type="ECO:0000256" key="7">
    <source>
        <dbReference type="ARBA" id="ARBA00032010"/>
    </source>
</evidence>
<comment type="subcellular location">
    <subcellularLocation>
        <location evidence="1">Nucleus</location>
    </subcellularLocation>
</comment>
<evidence type="ECO:0000256" key="5">
    <source>
        <dbReference type="ARBA" id="ARBA00023163"/>
    </source>
</evidence>
<feature type="region of interest" description="Disordered" evidence="8">
    <location>
        <begin position="1588"/>
        <end position="1612"/>
    </location>
</feature>
<dbReference type="EMBL" id="KN831772">
    <property type="protein sequence ID" value="KIM45096.1"/>
    <property type="molecule type" value="Genomic_DNA"/>
</dbReference>
<keyword evidence="4" id="KW-0805">Transcription regulation</keyword>
<organism evidence="10 11">
    <name type="scientific">Hebeloma cylindrosporum</name>
    <dbReference type="NCBI Taxonomy" id="76867"/>
    <lineage>
        <taxon>Eukaryota</taxon>
        <taxon>Fungi</taxon>
        <taxon>Dikarya</taxon>
        <taxon>Basidiomycota</taxon>
        <taxon>Agaricomycotina</taxon>
        <taxon>Agaricomycetes</taxon>
        <taxon>Agaricomycetidae</taxon>
        <taxon>Agaricales</taxon>
        <taxon>Agaricineae</taxon>
        <taxon>Hymenogastraceae</taxon>
        <taxon>Hebeloma</taxon>
    </lineage>
</organism>
<feature type="domain" description="Mediator complex subunit Med12" evidence="9">
    <location>
        <begin position="111"/>
        <end position="174"/>
    </location>
</feature>
<dbReference type="SMART" id="SM01281">
    <property type="entry name" value="Med12"/>
    <property type="match status" value="1"/>
</dbReference>
<dbReference type="HOGENOM" id="CLU_003154_0_0_1"/>
<evidence type="ECO:0000313" key="11">
    <source>
        <dbReference type="Proteomes" id="UP000053424"/>
    </source>
</evidence>
<evidence type="ECO:0000256" key="2">
    <source>
        <dbReference type="ARBA" id="ARBA00010289"/>
    </source>
</evidence>
<protein>
    <recommendedName>
        <fullName evidence="3">Mediator of RNA polymerase II transcription subunit 12</fullName>
    </recommendedName>
    <alternativeName>
        <fullName evidence="7">Mediator complex subunit 12</fullName>
    </alternativeName>
</protein>